<dbReference type="RefSeq" id="WP_073332865.1">
    <property type="nucleotide sequence ID" value="NZ_FQYO01000005.1"/>
</dbReference>
<sequence length="163" mass="17870">MAPVFLLYLVAARLVELVIARRDTARLMAAGAREVGAGHYPVMVALHASWLAALVLFGWDNEVRTGWLVAFAALQVLRVWILGTLGPRWTTRVIVTDTPLVRRGPFSVLNHPNYTLVVAEIVVAPMVLGLGWVAALWTVLNFWMLTHRIAVEDAAIRPGAGPT</sequence>
<keyword evidence="2 5" id="KW-0812">Transmembrane</keyword>
<dbReference type="GO" id="GO:0016020">
    <property type="term" value="C:membrane"/>
    <property type="evidence" value="ECO:0007669"/>
    <property type="project" value="UniProtKB-SubCell"/>
</dbReference>
<dbReference type="GO" id="GO:0032259">
    <property type="term" value="P:methylation"/>
    <property type="evidence" value="ECO:0007669"/>
    <property type="project" value="UniProtKB-KW"/>
</dbReference>
<evidence type="ECO:0000256" key="3">
    <source>
        <dbReference type="ARBA" id="ARBA00022989"/>
    </source>
</evidence>
<feature type="transmembrane region" description="Helical" evidence="5">
    <location>
        <begin position="114"/>
        <end position="140"/>
    </location>
</feature>
<name>A0A1M6H284_9RHOB</name>
<organism evidence="6 7">
    <name type="scientific">Wenxinia saemankumensis</name>
    <dbReference type="NCBI Taxonomy" id="1447782"/>
    <lineage>
        <taxon>Bacteria</taxon>
        <taxon>Pseudomonadati</taxon>
        <taxon>Pseudomonadota</taxon>
        <taxon>Alphaproteobacteria</taxon>
        <taxon>Rhodobacterales</taxon>
        <taxon>Roseobacteraceae</taxon>
        <taxon>Wenxinia</taxon>
    </lineage>
</organism>
<evidence type="ECO:0000313" key="6">
    <source>
        <dbReference type="EMBL" id="SHJ16265.1"/>
    </source>
</evidence>
<protein>
    <submittedName>
        <fullName evidence="6">Methyltransferase</fullName>
    </submittedName>
</protein>
<keyword evidence="7" id="KW-1185">Reference proteome</keyword>
<evidence type="ECO:0000256" key="5">
    <source>
        <dbReference type="SAM" id="Phobius"/>
    </source>
</evidence>
<comment type="subcellular location">
    <subcellularLocation>
        <location evidence="1">Membrane</location>
        <topology evidence="1">Multi-pass membrane protein</topology>
    </subcellularLocation>
</comment>
<evidence type="ECO:0000256" key="2">
    <source>
        <dbReference type="ARBA" id="ARBA00022692"/>
    </source>
</evidence>
<gene>
    <name evidence="6" type="ORF">SAMN05444417_3064</name>
</gene>
<dbReference type="AlphaFoldDB" id="A0A1M6H284"/>
<dbReference type="Gene3D" id="1.20.120.1630">
    <property type="match status" value="1"/>
</dbReference>
<evidence type="ECO:0000256" key="4">
    <source>
        <dbReference type="ARBA" id="ARBA00023136"/>
    </source>
</evidence>
<dbReference type="Pfam" id="PF04140">
    <property type="entry name" value="ICMT"/>
    <property type="match status" value="1"/>
</dbReference>
<dbReference type="EMBL" id="FQYO01000005">
    <property type="protein sequence ID" value="SHJ16265.1"/>
    <property type="molecule type" value="Genomic_DNA"/>
</dbReference>
<feature type="transmembrane region" description="Helical" evidence="5">
    <location>
        <begin position="39"/>
        <end position="59"/>
    </location>
</feature>
<evidence type="ECO:0000256" key="1">
    <source>
        <dbReference type="ARBA" id="ARBA00004141"/>
    </source>
</evidence>
<dbReference type="GO" id="GO:0004671">
    <property type="term" value="F:protein C-terminal S-isoprenylcysteine carboxyl O-methyltransferase activity"/>
    <property type="evidence" value="ECO:0007669"/>
    <property type="project" value="InterPro"/>
</dbReference>
<dbReference type="OrthoDB" id="7203053at2"/>
<accession>A0A1M6H284</accession>
<feature type="transmembrane region" description="Helical" evidence="5">
    <location>
        <begin position="66"/>
        <end position="83"/>
    </location>
</feature>
<keyword evidence="6" id="KW-0808">Transferase</keyword>
<keyword evidence="6" id="KW-0489">Methyltransferase</keyword>
<proteinExistence type="predicted"/>
<keyword evidence="4 5" id="KW-0472">Membrane</keyword>
<dbReference type="InterPro" id="IPR007269">
    <property type="entry name" value="ICMT_MeTrfase"/>
</dbReference>
<reference evidence="6 7" key="1">
    <citation type="submission" date="2016-11" db="EMBL/GenBank/DDBJ databases">
        <authorList>
            <person name="Jaros S."/>
            <person name="Januszkiewicz K."/>
            <person name="Wedrychowicz H."/>
        </authorList>
    </citation>
    <scope>NUCLEOTIDE SEQUENCE [LARGE SCALE GENOMIC DNA]</scope>
    <source>
        <strain evidence="6 7">DSM 100565</strain>
    </source>
</reference>
<keyword evidence="3 5" id="KW-1133">Transmembrane helix</keyword>
<evidence type="ECO:0000313" key="7">
    <source>
        <dbReference type="Proteomes" id="UP000184292"/>
    </source>
</evidence>
<dbReference type="STRING" id="1447782.SAMN05444417_3064"/>
<dbReference type="Proteomes" id="UP000184292">
    <property type="component" value="Unassembled WGS sequence"/>
</dbReference>